<reference evidence="4" key="1">
    <citation type="submission" date="2023-09" db="EMBL/GenBank/DDBJ databases">
        <authorList>
            <person name="Li S."/>
            <person name="Li X."/>
            <person name="Zhang C."/>
            <person name="Zhao Z."/>
        </authorList>
    </citation>
    <scope>NUCLEOTIDE SEQUENCE [LARGE SCALE GENOMIC DNA]</scope>
    <source>
        <strain evidence="4">SQ345</strain>
    </source>
</reference>
<proteinExistence type="predicted"/>
<protein>
    <submittedName>
        <fullName evidence="3">Integrase</fullName>
    </submittedName>
</protein>
<name>A0ABY9TMH7_9GAMM</name>
<dbReference type="InterPro" id="IPR010998">
    <property type="entry name" value="Integrase_recombinase_N"/>
</dbReference>
<dbReference type="InterPro" id="IPR013762">
    <property type="entry name" value="Integrase-like_cat_sf"/>
</dbReference>
<dbReference type="RefSeq" id="WP_348389084.1">
    <property type="nucleotide sequence ID" value="NZ_CP134146.1"/>
</dbReference>
<dbReference type="EMBL" id="CP134146">
    <property type="protein sequence ID" value="WNC69942.1"/>
    <property type="molecule type" value="Genomic_DNA"/>
</dbReference>
<evidence type="ECO:0000313" key="4">
    <source>
        <dbReference type="Proteomes" id="UP001248581"/>
    </source>
</evidence>
<evidence type="ECO:0000256" key="2">
    <source>
        <dbReference type="ARBA" id="ARBA00023172"/>
    </source>
</evidence>
<gene>
    <name evidence="3" type="ORF">RI845_07345</name>
</gene>
<sequence length="388" mass="45250">MAPRKRKFENRDLPVGLCCKMVRGQQRFRYRYPSGKDIFFPLKTQKYEAIEAATIFNAKHRNPALKMILDHDEFNKPMSHWIKVVIERVRNEELNTRLLSKGRYRAFVNDTMRLDELLGDILSKSISLQHVNEFLDKYASGKSNEVYNRKITFLKKIFSYICDMSGMVLNPADRKKRKPKQAKQRKRLNIEYFNLILNASNSWLNIAMRLSLQTTHAVNEISLAKYKDCEWFNAPIVENGLTVYGVLRIHRQKVQNKEASRVEIPITKQLKKIIDDSKRDNIASPYIVHALLGRKKGLANGLTHPTQLTPVYISRAMSDLRDELNLYGNFDKPQRPTFHEIRALSIFLYDKMGIDPQERAAHTDAESTKVYMKDHVKWVKIQPAELVI</sequence>
<dbReference type="Proteomes" id="UP001248581">
    <property type="component" value="Chromosome"/>
</dbReference>
<keyword evidence="4" id="KW-1185">Reference proteome</keyword>
<evidence type="ECO:0000256" key="1">
    <source>
        <dbReference type="ARBA" id="ARBA00023125"/>
    </source>
</evidence>
<keyword evidence="2" id="KW-0233">DNA recombination</keyword>
<dbReference type="Gene3D" id="3.30.160.60">
    <property type="entry name" value="Classic Zinc Finger"/>
    <property type="match status" value="1"/>
</dbReference>
<dbReference type="Gene3D" id="1.10.150.130">
    <property type="match status" value="1"/>
</dbReference>
<dbReference type="InterPro" id="IPR011010">
    <property type="entry name" value="DNA_brk_join_enz"/>
</dbReference>
<keyword evidence="1" id="KW-0238">DNA-binding</keyword>
<accession>A0ABY9TMH7</accession>
<dbReference type="SUPFAM" id="SSF56349">
    <property type="entry name" value="DNA breaking-rejoining enzymes"/>
    <property type="match status" value="1"/>
</dbReference>
<evidence type="ECO:0000313" key="3">
    <source>
        <dbReference type="EMBL" id="WNC69942.1"/>
    </source>
</evidence>
<dbReference type="Gene3D" id="1.10.443.10">
    <property type="entry name" value="Intergrase catalytic core"/>
    <property type="match status" value="1"/>
</dbReference>
<organism evidence="3 4">
    <name type="scientific">Thalassotalea nanhaiensis</name>
    <dbReference type="NCBI Taxonomy" id="3065648"/>
    <lineage>
        <taxon>Bacteria</taxon>
        <taxon>Pseudomonadati</taxon>
        <taxon>Pseudomonadota</taxon>
        <taxon>Gammaproteobacteria</taxon>
        <taxon>Alteromonadales</taxon>
        <taxon>Colwelliaceae</taxon>
        <taxon>Thalassotalea</taxon>
    </lineage>
</organism>